<sequence>MKSGSRVWAIGLCCSAVLVFLLTFVGPKGASTELRTLPARSVEAGLSEARPEDLHPRGGWLSASHSSQLLLQHEAPPRKKLLAVVGVQTGFTTNHGDDRYNYEARRKVLRSTWFPANQSALDRFEASTKILLTFVLGHSEDQQAEEGVQLESEDHGGFMRLPVQEAYLSLTNKTLLFLKQTISTYEAEFIVKVDDDVLLRLDRLPAAISQWTQRGSDYIGCMKNGEIYTSDKYRWYEPQHQLLGGGQYFTHAWGPVYVLSWRIAREVSQLNPNSLRFFNNEDVTVGGWMLALNGRHDDERRLCEPICTDTSIAVYDYPRCAGLCEPVKQMQGLWNSTACQLPALSGSDQTLPQTPPFYKFQHQKLK</sequence>
<dbReference type="PANTHER" id="PTHR11214">
    <property type="entry name" value="BETA-1,3-N-ACETYLGLUCOSAMINYLTRANSFERASE"/>
    <property type="match status" value="1"/>
</dbReference>
<keyword evidence="13" id="KW-1185">Reference proteome</keyword>
<name>A0AAW1T589_9CHLO</name>
<comment type="similarity">
    <text evidence="3 11">Belongs to the glycosyltransferase 31 family.</text>
</comment>
<dbReference type="Proteomes" id="UP001485043">
    <property type="component" value="Unassembled WGS sequence"/>
</dbReference>
<evidence type="ECO:0000256" key="9">
    <source>
        <dbReference type="ARBA" id="ARBA00023034"/>
    </source>
</evidence>
<evidence type="ECO:0000313" key="13">
    <source>
        <dbReference type="Proteomes" id="UP001485043"/>
    </source>
</evidence>
<evidence type="ECO:0000256" key="3">
    <source>
        <dbReference type="ARBA" id="ARBA00008661"/>
    </source>
</evidence>
<dbReference type="GO" id="GO:0000139">
    <property type="term" value="C:Golgi membrane"/>
    <property type="evidence" value="ECO:0007669"/>
    <property type="project" value="UniProtKB-SubCell"/>
</dbReference>
<organism evidence="12 13">
    <name type="scientific">Apatococcus fuscideae</name>
    <dbReference type="NCBI Taxonomy" id="2026836"/>
    <lineage>
        <taxon>Eukaryota</taxon>
        <taxon>Viridiplantae</taxon>
        <taxon>Chlorophyta</taxon>
        <taxon>core chlorophytes</taxon>
        <taxon>Trebouxiophyceae</taxon>
        <taxon>Chlorellales</taxon>
        <taxon>Chlorellaceae</taxon>
        <taxon>Apatococcus</taxon>
    </lineage>
</organism>
<keyword evidence="7" id="KW-0735">Signal-anchor</keyword>
<comment type="cofactor">
    <cofactor evidence="11">
        <name>Mn(2+)</name>
        <dbReference type="ChEBI" id="CHEBI:29035"/>
    </cofactor>
</comment>
<evidence type="ECO:0000256" key="5">
    <source>
        <dbReference type="ARBA" id="ARBA00022679"/>
    </source>
</evidence>
<keyword evidence="9 11" id="KW-0333">Golgi apparatus</keyword>
<dbReference type="PANTHER" id="PTHR11214:SF85">
    <property type="entry name" value="BETA-1,3-GALACTOSYLTRANSFERASE 12-RELATED"/>
    <property type="match status" value="1"/>
</dbReference>
<dbReference type="Pfam" id="PF01762">
    <property type="entry name" value="Galactosyl_T"/>
    <property type="match status" value="1"/>
</dbReference>
<evidence type="ECO:0000256" key="4">
    <source>
        <dbReference type="ARBA" id="ARBA00022676"/>
    </source>
</evidence>
<dbReference type="EMBL" id="JALJOV010000305">
    <property type="protein sequence ID" value="KAK9864896.1"/>
    <property type="molecule type" value="Genomic_DNA"/>
</dbReference>
<evidence type="ECO:0000256" key="8">
    <source>
        <dbReference type="ARBA" id="ARBA00022989"/>
    </source>
</evidence>
<evidence type="ECO:0000256" key="1">
    <source>
        <dbReference type="ARBA" id="ARBA00004323"/>
    </source>
</evidence>
<accession>A0AAW1T589</accession>
<comment type="pathway">
    <text evidence="2">Protein modification; protein glycosylation.</text>
</comment>
<keyword evidence="8" id="KW-1133">Transmembrane helix</keyword>
<evidence type="ECO:0000256" key="2">
    <source>
        <dbReference type="ARBA" id="ARBA00004922"/>
    </source>
</evidence>
<keyword evidence="11" id="KW-0464">Manganese</keyword>
<dbReference type="GO" id="GO:0008378">
    <property type="term" value="F:galactosyltransferase activity"/>
    <property type="evidence" value="ECO:0007669"/>
    <property type="project" value="TreeGrafter"/>
</dbReference>
<protein>
    <recommendedName>
        <fullName evidence="11">Hexosyltransferase</fullName>
        <ecNumber evidence="11">2.4.1.-</ecNumber>
    </recommendedName>
</protein>
<keyword evidence="4 11" id="KW-0328">Glycosyltransferase</keyword>
<evidence type="ECO:0000256" key="10">
    <source>
        <dbReference type="ARBA" id="ARBA00023136"/>
    </source>
</evidence>
<comment type="caution">
    <text evidence="12">The sequence shown here is derived from an EMBL/GenBank/DDBJ whole genome shotgun (WGS) entry which is preliminary data.</text>
</comment>
<evidence type="ECO:0000256" key="11">
    <source>
        <dbReference type="RuleBase" id="RU363063"/>
    </source>
</evidence>
<reference evidence="12 13" key="1">
    <citation type="journal article" date="2024" name="Nat. Commun.">
        <title>Phylogenomics reveals the evolutionary origins of lichenization in chlorophyte algae.</title>
        <authorList>
            <person name="Puginier C."/>
            <person name="Libourel C."/>
            <person name="Otte J."/>
            <person name="Skaloud P."/>
            <person name="Haon M."/>
            <person name="Grisel S."/>
            <person name="Petersen M."/>
            <person name="Berrin J.G."/>
            <person name="Delaux P.M."/>
            <person name="Dal Grande F."/>
            <person name="Keller J."/>
        </authorList>
    </citation>
    <scope>NUCLEOTIDE SEQUENCE [LARGE SCALE GENOMIC DNA]</scope>
    <source>
        <strain evidence="12 13">SAG 2523</strain>
    </source>
</reference>
<keyword evidence="5" id="KW-0808">Transferase</keyword>
<dbReference type="AlphaFoldDB" id="A0AAW1T589"/>
<keyword evidence="6" id="KW-0812">Transmembrane</keyword>
<evidence type="ECO:0000256" key="7">
    <source>
        <dbReference type="ARBA" id="ARBA00022968"/>
    </source>
</evidence>
<evidence type="ECO:0000256" key="6">
    <source>
        <dbReference type="ARBA" id="ARBA00022692"/>
    </source>
</evidence>
<dbReference type="EC" id="2.4.1.-" evidence="11"/>
<dbReference type="Gene3D" id="3.90.550.50">
    <property type="match status" value="1"/>
</dbReference>
<keyword evidence="10" id="KW-0472">Membrane</keyword>
<gene>
    <name evidence="12" type="ORF">WJX84_005523</name>
</gene>
<evidence type="ECO:0000313" key="12">
    <source>
        <dbReference type="EMBL" id="KAK9864896.1"/>
    </source>
</evidence>
<proteinExistence type="inferred from homology"/>
<comment type="subcellular location">
    <subcellularLocation>
        <location evidence="1 11">Golgi apparatus membrane</location>
        <topology evidence="1 11">Single-pass type II membrane protein</topology>
    </subcellularLocation>
</comment>
<dbReference type="InterPro" id="IPR002659">
    <property type="entry name" value="Glyco_trans_31"/>
</dbReference>